<dbReference type="InterPro" id="IPR011989">
    <property type="entry name" value="ARM-like"/>
</dbReference>
<dbReference type="OrthoDB" id="3666466at2"/>
<dbReference type="Gene3D" id="1.25.10.10">
    <property type="entry name" value="Leucine-rich Repeat Variant"/>
    <property type="match status" value="2"/>
</dbReference>
<evidence type="ECO:0000313" key="2">
    <source>
        <dbReference type="Proteomes" id="UP000198280"/>
    </source>
</evidence>
<dbReference type="Proteomes" id="UP000198280">
    <property type="component" value="Unassembled WGS sequence"/>
</dbReference>
<keyword evidence="2" id="KW-1185">Reference proteome</keyword>
<dbReference type="EMBL" id="FZOF01000005">
    <property type="protein sequence ID" value="SNS39137.1"/>
    <property type="molecule type" value="Genomic_DNA"/>
</dbReference>
<organism evidence="1 2">
    <name type="scientific">Actinacidiphila glaucinigra</name>
    <dbReference type="NCBI Taxonomy" id="235986"/>
    <lineage>
        <taxon>Bacteria</taxon>
        <taxon>Bacillati</taxon>
        <taxon>Actinomycetota</taxon>
        <taxon>Actinomycetes</taxon>
        <taxon>Kitasatosporales</taxon>
        <taxon>Streptomycetaceae</taxon>
        <taxon>Actinacidiphila</taxon>
    </lineage>
</organism>
<reference evidence="1 2" key="1">
    <citation type="submission" date="2017-06" db="EMBL/GenBank/DDBJ databases">
        <authorList>
            <person name="Kim H.J."/>
            <person name="Triplett B.A."/>
        </authorList>
    </citation>
    <scope>NUCLEOTIDE SEQUENCE [LARGE SCALE GENOMIC DNA]</scope>
    <source>
        <strain evidence="1 2">CGMCC 4.1858</strain>
    </source>
</reference>
<evidence type="ECO:0008006" key="3">
    <source>
        <dbReference type="Google" id="ProtNLM"/>
    </source>
</evidence>
<dbReference type="AlphaFoldDB" id="A0A239E3G4"/>
<protein>
    <recommendedName>
        <fullName evidence="3">Leucine rich repeat variant</fullName>
    </recommendedName>
</protein>
<evidence type="ECO:0000313" key="1">
    <source>
        <dbReference type="EMBL" id="SNS39137.1"/>
    </source>
</evidence>
<accession>A0A239E3G4</accession>
<proteinExistence type="predicted"/>
<gene>
    <name evidence="1" type="ORF">SAMN05216252_105298</name>
</gene>
<name>A0A239E3G4_9ACTN</name>
<sequence length="488" mass="51451">MSDILPGLAGNPSLPRELVDRLIATSDGELAEALAERPDLTRAQVVALAARDESAALRLAYGGRLTAADVDPSARPLVALALLDQRAGPPEWARTLAGSGSAEQREQLAACPDLPEDVARALAADPETEVVAELALRTTSALLARLAEHPHAEVRRAVAVNEAAPPHVLAALLDGDALPPARSCRVCEGEPDPPWDHCEGAHESTVHAMRYAALCNPATPATAAAAFAGHPSWLLRRELAARTDLPPQVYTRLAADTDARIRARLADNPAIGEALIRVLATDDDDVVRQRLAHHPAVPLDVLRRLAATVRTGPALLPRIAAASPAETAELAASPDPAVRMLPARRTDLPDDIRDALTRDPDAKVVAAVASHPGLTEARLASMVDRHGLRVAARVAANPDATAALLERLARQRPPARKALREIARHPHATAVALVACLDDERARRVAAGHPALPPAVIAGLLTDDDWEVADAAAANPSLPPAEMARLVR</sequence>
<dbReference type="RefSeq" id="WP_089223852.1">
    <property type="nucleotide sequence ID" value="NZ_FZOF01000005.1"/>
</dbReference>